<dbReference type="EMBL" id="JBIGHY010000005">
    <property type="protein sequence ID" value="MFG6415484.1"/>
    <property type="molecule type" value="Genomic_DNA"/>
</dbReference>
<keyword evidence="9" id="KW-1185">Reference proteome</keyword>
<reference evidence="8 9" key="1">
    <citation type="submission" date="2024-09" db="EMBL/GenBank/DDBJ databases">
        <title>Novel species of the genus Pelomonas and Roseateles isolated from streams.</title>
        <authorList>
            <person name="Lu H."/>
        </authorList>
    </citation>
    <scope>NUCLEOTIDE SEQUENCE [LARGE SCALE GENOMIC DNA]</scope>
    <source>
        <strain evidence="8 9">DC23W</strain>
    </source>
</reference>
<keyword evidence="7" id="KW-0472">Membrane</keyword>
<dbReference type="InterPro" id="IPR003798">
    <property type="entry name" value="DNA_recombination_RmuC"/>
</dbReference>
<evidence type="ECO:0000256" key="4">
    <source>
        <dbReference type="ARBA" id="ARBA00023172"/>
    </source>
</evidence>
<dbReference type="RefSeq" id="WP_394471543.1">
    <property type="nucleotide sequence ID" value="NZ_JBIGHY010000005.1"/>
</dbReference>
<sequence length="672" mass="74229">MADAQMIYALLVLTGLSLLATLALLFRKPKVEMPPELQTRMSMLEHNVMRVVEGQGRLEGGAQGVERRLQALTEEMTSGFASSRKALDEQLERTLEEARNGRTELQTAFRNFEERLDGRISGLDQKLGSRFTEFQESISQGLAANRTAVNEQLNNALEESRSSRAELKEGFGQFETKVEQRLTSLDGSMTARFEALQTGLSTRLQESSQALLTHLGQANQEAAAGRAEATQTLAAFREELSGLLRTLAEETAKSRQASAENATAFETRIQERFDALSLVARQTLESLKADVLEQLKTMSSAMKDQLEGNGTQMRNQFSTLQESVSQKLLAVAAANQQSSDQMRVTLNERLTAIQDDNGKRLEEMRRTVDEKLHATLEQRLGDSFKLVSERLELVHAGLGEMKTLAGSVGDLKKVMTNVRTRGTWGEVQLGNIIESLFTADQFQRNLKTGGNNSNEMVEFAVRIPSPADEEPVWLPIDSKYPVEHYQKLVAAHEDGDRLVIQQASAAFESSLKAEAKKISTKYIRQPLTTDFAIMFLPTEGLFAEAMRFPGLQEQLTTEQRVILTGPTTLSALLNSVRLGFRTLAIEKRTSEVWKVLGAAKAEFRKFGEVVDATKRTIDQAANKFDELGRRTRAIERNLNEVHELPGPGAPAAAALELSSGQPPAEGQEAAAA</sequence>
<accession>A0ABW7EPS7</accession>
<comment type="caution">
    <text evidence="8">The sequence shown here is derived from an EMBL/GenBank/DDBJ whole genome shotgun (WGS) entry which is preliminary data.</text>
</comment>
<dbReference type="PANTHER" id="PTHR30563">
    <property type="entry name" value="DNA RECOMBINATION PROTEIN RMUC"/>
    <property type="match status" value="1"/>
</dbReference>
<evidence type="ECO:0000256" key="6">
    <source>
        <dbReference type="SAM" id="MobiDB-lite"/>
    </source>
</evidence>
<name>A0ABW7EPS7_9BURK</name>
<keyword evidence="7" id="KW-1133">Transmembrane helix</keyword>
<feature type="transmembrane region" description="Helical" evidence="7">
    <location>
        <begin position="6"/>
        <end position="26"/>
    </location>
</feature>
<dbReference type="SUPFAM" id="SSF58113">
    <property type="entry name" value="Apolipoprotein A-I"/>
    <property type="match status" value="1"/>
</dbReference>
<dbReference type="Pfam" id="PF02646">
    <property type="entry name" value="RmuC"/>
    <property type="match status" value="1"/>
</dbReference>
<evidence type="ECO:0000256" key="2">
    <source>
        <dbReference type="ARBA" id="ARBA00009840"/>
    </source>
</evidence>
<dbReference type="Proteomes" id="UP001606300">
    <property type="component" value="Unassembled WGS sequence"/>
</dbReference>
<organism evidence="8 9">
    <name type="scientific">Pelomonas dachongensis</name>
    <dbReference type="NCBI Taxonomy" id="3299029"/>
    <lineage>
        <taxon>Bacteria</taxon>
        <taxon>Pseudomonadati</taxon>
        <taxon>Pseudomonadota</taxon>
        <taxon>Betaproteobacteria</taxon>
        <taxon>Burkholderiales</taxon>
        <taxon>Sphaerotilaceae</taxon>
        <taxon>Roseateles</taxon>
    </lineage>
</organism>
<evidence type="ECO:0000256" key="1">
    <source>
        <dbReference type="ARBA" id="ARBA00003416"/>
    </source>
</evidence>
<gene>
    <name evidence="8" type="primary">rmuC</name>
    <name evidence="8" type="ORF">ACG02S_16430</name>
</gene>
<evidence type="ECO:0000256" key="5">
    <source>
        <dbReference type="SAM" id="Coils"/>
    </source>
</evidence>
<feature type="compositionally biased region" description="Low complexity" evidence="6">
    <location>
        <begin position="644"/>
        <end position="672"/>
    </location>
</feature>
<dbReference type="Gene3D" id="1.20.5.1230">
    <property type="entry name" value="Apolipoprotein A-I"/>
    <property type="match status" value="1"/>
</dbReference>
<feature type="coiled-coil region" evidence="5">
    <location>
        <begin position="84"/>
        <end position="115"/>
    </location>
</feature>
<feature type="region of interest" description="Disordered" evidence="6">
    <location>
        <begin position="643"/>
        <end position="672"/>
    </location>
</feature>
<evidence type="ECO:0000256" key="7">
    <source>
        <dbReference type="SAM" id="Phobius"/>
    </source>
</evidence>
<comment type="similarity">
    <text evidence="2">Belongs to the RmuC family.</text>
</comment>
<keyword evidence="4" id="KW-0233">DNA recombination</keyword>
<keyword evidence="3 5" id="KW-0175">Coiled coil</keyword>
<proteinExistence type="inferred from homology"/>
<dbReference type="PANTHER" id="PTHR30563:SF0">
    <property type="entry name" value="DNA RECOMBINATION PROTEIN RMUC"/>
    <property type="match status" value="1"/>
</dbReference>
<keyword evidence="7" id="KW-0812">Transmembrane</keyword>
<comment type="function">
    <text evidence="1">Involved in DNA recombination.</text>
</comment>
<evidence type="ECO:0000313" key="8">
    <source>
        <dbReference type="EMBL" id="MFG6415484.1"/>
    </source>
</evidence>
<evidence type="ECO:0000256" key="3">
    <source>
        <dbReference type="ARBA" id="ARBA00023054"/>
    </source>
</evidence>
<protein>
    <submittedName>
        <fullName evidence="8">DNA recombination protein RmuC</fullName>
    </submittedName>
</protein>
<evidence type="ECO:0000313" key="9">
    <source>
        <dbReference type="Proteomes" id="UP001606300"/>
    </source>
</evidence>